<evidence type="ECO:0000313" key="1">
    <source>
        <dbReference type="EMBL" id="GAA5076391.1"/>
    </source>
</evidence>
<protein>
    <recommendedName>
        <fullName evidence="3">DUF1289 domain-containing protein</fullName>
    </recommendedName>
</protein>
<evidence type="ECO:0000313" key="2">
    <source>
        <dbReference type="Proteomes" id="UP001501083"/>
    </source>
</evidence>
<proteinExistence type="predicted"/>
<gene>
    <name evidence="1" type="ORF">GCM10025759_20970</name>
</gene>
<dbReference type="InterPro" id="IPR010710">
    <property type="entry name" value="DUF1289"/>
</dbReference>
<evidence type="ECO:0008006" key="3">
    <source>
        <dbReference type="Google" id="ProtNLM"/>
    </source>
</evidence>
<accession>A0ABP9LI33</accession>
<dbReference type="Pfam" id="PF06945">
    <property type="entry name" value="DUF1289"/>
    <property type="match status" value="1"/>
</dbReference>
<name>A0ABP9LI33_9GAMM</name>
<dbReference type="EMBL" id="BAABKY010000002">
    <property type="protein sequence ID" value="GAA5076391.1"/>
    <property type="molecule type" value="Genomic_DNA"/>
</dbReference>
<keyword evidence="2" id="KW-1185">Reference proteome</keyword>
<organism evidence="1 2">
    <name type="scientific">Lysobacter panacisoli</name>
    <dbReference type="NCBI Taxonomy" id="1255263"/>
    <lineage>
        <taxon>Bacteria</taxon>
        <taxon>Pseudomonadati</taxon>
        <taxon>Pseudomonadota</taxon>
        <taxon>Gammaproteobacteria</taxon>
        <taxon>Lysobacterales</taxon>
        <taxon>Lysobacteraceae</taxon>
        <taxon>Lysobacter</taxon>
    </lineage>
</organism>
<dbReference type="PANTHER" id="PTHR35175">
    <property type="entry name" value="DUF1289 DOMAIN-CONTAINING PROTEIN"/>
    <property type="match status" value="1"/>
</dbReference>
<dbReference type="PANTHER" id="PTHR35175:SF2">
    <property type="entry name" value="DUF1289 DOMAIN-CONTAINING PROTEIN"/>
    <property type="match status" value="1"/>
</dbReference>
<reference evidence="2" key="1">
    <citation type="journal article" date="2019" name="Int. J. Syst. Evol. Microbiol.">
        <title>The Global Catalogue of Microorganisms (GCM) 10K type strain sequencing project: providing services to taxonomists for standard genome sequencing and annotation.</title>
        <authorList>
            <consortium name="The Broad Institute Genomics Platform"/>
            <consortium name="The Broad Institute Genome Sequencing Center for Infectious Disease"/>
            <person name="Wu L."/>
            <person name="Ma J."/>
        </authorList>
    </citation>
    <scope>NUCLEOTIDE SEQUENCE [LARGE SCALE GENOMIC DNA]</scope>
    <source>
        <strain evidence="2">JCM 19212</strain>
    </source>
</reference>
<sequence length="61" mass="7037">MNTFFRAVLSPCIGVCALDDNGLCRGCYRTGAEIARWPQMNDDERLRMMETVLPERESQLR</sequence>
<comment type="caution">
    <text evidence="1">The sequence shown here is derived from an EMBL/GenBank/DDBJ whole genome shotgun (WGS) entry which is preliminary data.</text>
</comment>
<dbReference type="Proteomes" id="UP001501083">
    <property type="component" value="Unassembled WGS sequence"/>
</dbReference>